<dbReference type="Proteomes" id="UP001595191">
    <property type="component" value="Unassembled WGS sequence"/>
</dbReference>
<feature type="non-terminal residue" evidence="1">
    <location>
        <position position="336"/>
    </location>
</feature>
<reference evidence="1" key="1">
    <citation type="submission" date="2024-09" db="EMBL/GenBank/DDBJ databases">
        <authorList>
            <person name="Liu J."/>
        </authorList>
    </citation>
    <scope>NUCLEOTIDE SEQUENCE</scope>
    <source>
        <strain evidence="1">NBU2967</strain>
    </source>
</reference>
<proteinExistence type="predicted"/>
<sequence>SGISALDIWLYPNYGSTAPGSSLYDNLVVSRVGEDPCPPGSIVPEYTVDGESGSGTSLTVEEGQQVVLSMLPDGIGLTITLPGGGTVGDDHDLGNVTQSQSGTYTFTSSEGCTATLELTVNGGVVSCPPGSIVPEYRLDGVWQSGSNDVNVAEGTSVMLSMLPNGVGVSITLPDGGTVGDNYSLGNVSAFDSGAYLLTSDEGCQTTINLTVGDGTPCPPGSIVPEYTVDGESGSGTSLTVEEGQQVVLSMLPDGIGLTITLPGGGTVGDDHDLGNVTQSQSGTYTFTSSEGCTATLELTVNGGAVTCPDGLSNEDGSLPLPPGIFYSGLDQANGVS</sequence>
<protein>
    <submittedName>
        <fullName evidence="1">Uncharacterized protein</fullName>
    </submittedName>
</protein>
<feature type="non-terminal residue" evidence="1">
    <location>
        <position position="1"/>
    </location>
</feature>
<gene>
    <name evidence="1" type="ORF">ACEZ3G_17050</name>
</gene>
<organism evidence="1 2">
    <name type="scientific">Meishania litoralis</name>
    <dbReference type="NCBI Taxonomy" id="3434685"/>
    <lineage>
        <taxon>Bacteria</taxon>
        <taxon>Pseudomonadati</taxon>
        <taxon>Bacteroidota</taxon>
        <taxon>Flavobacteriia</taxon>
        <taxon>Flavobacteriales</taxon>
        <taxon>Flavobacteriaceae</taxon>
        <taxon>Meishania</taxon>
    </lineage>
</organism>
<accession>A0ACC7LPR6</accession>
<evidence type="ECO:0000313" key="2">
    <source>
        <dbReference type="Proteomes" id="UP001595191"/>
    </source>
</evidence>
<dbReference type="EMBL" id="JBHFPV010000016">
    <property type="protein sequence ID" value="MFH6605191.1"/>
    <property type="molecule type" value="Genomic_DNA"/>
</dbReference>
<keyword evidence="2" id="KW-1185">Reference proteome</keyword>
<comment type="caution">
    <text evidence="1">The sequence shown here is derived from an EMBL/GenBank/DDBJ whole genome shotgun (WGS) entry which is preliminary data.</text>
</comment>
<name>A0ACC7LPR6_9FLAO</name>
<evidence type="ECO:0000313" key="1">
    <source>
        <dbReference type="EMBL" id="MFH6605191.1"/>
    </source>
</evidence>